<dbReference type="AlphaFoldDB" id="Q2IDL9"/>
<reference evidence="3" key="1">
    <citation type="submission" date="2006-01" db="EMBL/GenBank/DDBJ databases">
        <title>Complete sequence of Anaeromyxobacter dehalogenans 2CP-C.</title>
        <authorList>
            <consortium name="US DOE Joint Genome Institute"/>
            <person name="Copeland A."/>
            <person name="Lucas S."/>
            <person name="Lapidus A."/>
            <person name="Barry K."/>
            <person name="Detter J.C."/>
            <person name="Glavina T."/>
            <person name="Hammon N."/>
            <person name="Israni S."/>
            <person name="Pitluck S."/>
            <person name="Brettin T."/>
            <person name="Bruce D."/>
            <person name="Han C."/>
            <person name="Tapia R."/>
            <person name="Gilna P."/>
            <person name="Kiss H."/>
            <person name="Schmutz J."/>
            <person name="Larimer F."/>
            <person name="Land M."/>
            <person name="Kyrpides N."/>
            <person name="Anderson I."/>
            <person name="Sanford R.A."/>
            <person name="Ritalahti K.M."/>
            <person name="Thomas H.S."/>
            <person name="Kirby J.R."/>
            <person name="Zhulin I.B."/>
            <person name="Loeffler F.E."/>
            <person name="Richardson P."/>
        </authorList>
    </citation>
    <scope>NUCLEOTIDE SEQUENCE</scope>
    <source>
        <strain evidence="3">2CP-C</strain>
    </source>
</reference>
<name>Q2IDL9_ANADE</name>
<gene>
    <name evidence="3" type="ordered locus">Adeh_2910</name>
</gene>
<dbReference type="OrthoDB" id="9814120at2"/>
<organism evidence="3 4">
    <name type="scientific">Anaeromyxobacter dehalogenans (strain 2CP-C)</name>
    <dbReference type="NCBI Taxonomy" id="290397"/>
    <lineage>
        <taxon>Bacteria</taxon>
        <taxon>Pseudomonadati</taxon>
        <taxon>Myxococcota</taxon>
        <taxon>Myxococcia</taxon>
        <taxon>Myxococcales</taxon>
        <taxon>Cystobacterineae</taxon>
        <taxon>Anaeromyxobacteraceae</taxon>
        <taxon>Anaeromyxobacter</taxon>
    </lineage>
</organism>
<dbReference type="Proteomes" id="UP000001935">
    <property type="component" value="Chromosome"/>
</dbReference>
<sequence>MMRMAGLLVLGLLAAGCATNGSVKQQIDPLADRISAVERQQAAMNAKLDAQTAELQALRKDVADSSATSARAQEAVKAAQDAAERAELAAQKSAKAFELTQVKGKM</sequence>
<evidence type="ECO:0000313" key="3">
    <source>
        <dbReference type="EMBL" id="ABC82680.1"/>
    </source>
</evidence>
<feature type="coiled-coil region" evidence="1">
    <location>
        <begin position="34"/>
        <end position="89"/>
    </location>
</feature>
<dbReference type="EMBL" id="CP000251">
    <property type="protein sequence ID" value="ABC82680.1"/>
    <property type="molecule type" value="Genomic_DNA"/>
</dbReference>
<feature type="signal peptide" evidence="2">
    <location>
        <begin position="1"/>
        <end position="20"/>
    </location>
</feature>
<dbReference type="PROSITE" id="PS51257">
    <property type="entry name" value="PROKAR_LIPOPROTEIN"/>
    <property type="match status" value="1"/>
</dbReference>
<proteinExistence type="predicted"/>
<evidence type="ECO:0000313" key="4">
    <source>
        <dbReference type="Proteomes" id="UP000001935"/>
    </source>
</evidence>
<dbReference type="HOGENOM" id="CLU_154476_0_0_7"/>
<protein>
    <recommendedName>
        <fullName evidence="5">Lipoprotein</fullName>
    </recommendedName>
</protein>
<keyword evidence="2" id="KW-0732">Signal</keyword>
<accession>Q2IDL9</accession>
<evidence type="ECO:0000256" key="2">
    <source>
        <dbReference type="SAM" id="SignalP"/>
    </source>
</evidence>
<dbReference type="KEGG" id="ade:Adeh_2910"/>
<evidence type="ECO:0000256" key="1">
    <source>
        <dbReference type="SAM" id="Coils"/>
    </source>
</evidence>
<keyword evidence="1" id="KW-0175">Coiled coil</keyword>
<evidence type="ECO:0008006" key="5">
    <source>
        <dbReference type="Google" id="ProtNLM"/>
    </source>
</evidence>
<feature type="chain" id="PRO_5004210000" description="Lipoprotein" evidence="2">
    <location>
        <begin position="21"/>
        <end position="106"/>
    </location>
</feature>